<dbReference type="SUPFAM" id="SSF140490">
    <property type="entry name" value="Nqo1C-terminal domain-like"/>
    <property type="match status" value="1"/>
</dbReference>
<dbReference type="SUPFAM" id="SSF54862">
    <property type="entry name" value="4Fe-4S ferredoxins"/>
    <property type="match status" value="1"/>
</dbReference>
<dbReference type="GO" id="GO:0051539">
    <property type="term" value="F:4 iron, 4 sulfur cluster binding"/>
    <property type="evidence" value="ECO:0007669"/>
    <property type="project" value="InterPro"/>
</dbReference>
<dbReference type="PANTHER" id="PTHR43578:SF3">
    <property type="entry name" value="NADH-QUINONE OXIDOREDUCTASE SUBUNIT F"/>
    <property type="match status" value="1"/>
</dbReference>
<proteinExistence type="predicted"/>
<feature type="domain" description="4Fe-4S ferredoxin-type" evidence="5">
    <location>
        <begin position="353"/>
        <end position="382"/>
    </location>
</feature>
<evidence type="ECO:0000259" key="5">
    <source>
        <dbReference type="PROSITE" id="PS51379"/>
    </source>
</evidence>
<dbReference type="AlphaFoldDB" id="A0A2S6HP76"/>
<comment type="caution">
    <text evidence="6">The sequence shown here is derived from an EMBL/GenBank/DDBJ whole genome shotgun (WGS) entry which is preliminary data.</text>
</comment>
<evidence type="ECO:0000313" key="7">
    <source>
        <dbReference type="Proteomes" id="UP000237749"/>
    </source>
</evidence>
<name>A0A2S6HP76_9FIRM</name>
<dbReference type="PANTHER" id="PTHR43578">
    <property type="entry name" value="NADH-QUINONE OXIDOREDUCTASE SUBUNIT F"/>
    <property type="match status" value="1"/>
</dbReference>
<keyword evidence="1" id="KW-0479">Metal-binding</keyword>
<dbReference type="GO" id="GO:0046872">
    <property type="term" value="F:metal ion binding"/>
    <property type="evidence" value="ECO:0007669"/>
    <property type="project" value="UniProtKB-KW"/>
</dbReference>
<feature type="region of interest" description="Disordered" evidence="4">
    <location>
        <begin position="388"/>
        <end position="414"/>
    </location>
</feature>
<evidence type="ECO:0000256" key="2">
    <source>
        <dbReference type="ARBA" id="ARBA00023004"/>
    </source>
</evidence>
<dbReference type="InterPro" id="IPR019575">
    <property type="entry name" value="Nuop51_4Fe4S-bd"/>
</dbReference>
<dbReference type="EMBL" id="PTJA01000010">
    <property type="protein sequence ID" value="PPK79351.1"/>
    <property type="molecule type" value="Genomic_DNA"/>
</dbReference>
<dbReference type="PROSITE" id="PS00879">
    <property type="entry name" value="ODR_DC_2_2"/>
    <property type="match status" value="1"/>
</dbReference>
<dbReference type="SMART" id="SM00928">
    <property type="entry name" value="NADH_4Fe-4S"/>
    <property type="match status" value="1"/>
</dbReference>
<dbReference type="Proteomes" id="UP000237749">
    <property type="component" value="Unassembled WGS sequence"/>
</dbReference>
<evidence type="ECO:0000256" key="4">
    <source>
        <dbReference type="SAM" id="MobiDB-lite"/>
    </source>
</evidence>
<dbReference type="InterPro" id="IPR022657">
    <property type="entry name" value="De-COase2_CS"/>
</dbReference>
<dbReference type="Pfam" id="PF10589">
    <property type="entry name" value="NADH_4Fe-4S"/>
    <property type="match status" value="1"/>
</dbReference>
<gene>
    <name evidence="6" type="ORF">BXY41_11070</name>
</gene>
<dbReference type="Gene3D" id="1.20.1440.230">
    <property type="entry name" value="NADH-ubiquinone oxidoreductase 51kDa subunit, iron-sulphur binding domain"/>
    <property type="match status" value="1"/>
</dbReference>
<dbReference type="InterPro" id="IPR017896">
    <property type="entry name" value="4Fe4S_Fe-S-bd"/>
</dbReference>
<evidence type="ECO:0000256" key="1">
    <source>
        <dbReference type="ARBA" id="ARBA00022723"/>
    </source>
</evidence>
<keyword evidence="2" id="KW-0408">Iron</keyword>
<feature type="domain" description="4Fe-4S ferredoxin-type" evidence="5">
    <location>
        <begin position="324"/>
        <end position="352"/>
    </location>
</feature>
<evidence type="ECO:0000256" key="3">
    <source>
        <dbReference type="ARBA" id="ARBA00023014"/>
    </source>
</evidence>
<organism evidence="6 7">
    <name type="scientific">Lacrimispora xylanisolvens</name>
    <dbReference type="NCBI Taxonomy" id="384636"/>
    <lineage>
        <taxon>Bacteria</taxon>
        <taxon>Bacillati</taxon>
        <taxon>Bacillota</taxon>
        <taxon>Clostridia</taxon>
        <taxon>Lachnospirales</taxon>
        <taxon>Lachnospiraceae</taxon>
        <taxon>Lacrimispora</taxon>
    </lineage>
</organism>
<dbReference type="Gene3D" id="3.30.70.20">
    <property type="match status" value="1"/>
</dbReference>
<reference evidence="6 7" key="1">
    <citation type="submission" date="2018-02" db="EMBL/GenBank/DDBJ databases">
        <title>Genomic Encyclopedia of Archaeal and Bacterial Type Strains, Phase II (KMG-II): from individual species to whole genera.</title>
        <authorList>
            <person name="Goeker M."/>
        </authorList>
    </citation>
    <scope>NUCLEOTIDE SEQUENCE [LARGE SCALE GENOMIC DNA]</scope>
    <source>
        <strain evidence="6 7">DSM 3808</strain>
    </source>
</reference>
<sequence length="414" mass="45791">MMETDRIEIFGHGIKGRPSAERWSSREWKELVCLFLEDQSGCGNMAYLLEHHLDEAISGMEALKDRLQLSSICALLSKNYERYAEKFKVKGIETKLADATKETQKEVFKEGVLVHHGETMLALHQYLEDENYVPHKIVTVTGDIMEPGIYEIPFGITLEEIITKYGKGVTAGKTVKFISAGGGMGAVYGADELNTPFTYSSLLKDGTMLESAKIEVFSNDTCIVGWTSERMLLNSRKTCGTCVYCREGIYQLFRILQDATEGKGREGDVSVMKEICDTLKAGTLCDIGRTAAVPLSTAMKKFGEEFEKHIDRKICQSLSCISYVNFYIDPAVCNGCGQCMTCPEHAIRGGENLIHIIDTDLCSKCGKCSKVCSSNAVKRYGTVKPALPSEPSEVGSFSAESNGMKKGLGRRRRM</sequence>
<dbReference type="RefSeq" id="WP_242980236.1">
    <property type="nucleotide sequence ID" value="NZ_PTJA01000010.1"/>
</dbReference>
<dbReference type="Pfam" id="PF00037">
    <property type="entry name" value="Fer4"/>
    <property type="match status" value="1"/>
</dbReference>
<accession>A0A2S6HP76</accession>
<dbReference type="Gene3D" id="3.10.20.600">
    <property type="match status" value="1"/>
</dbReference>
<protein>
    <submittedName>
        <fullName evidence="6">4Fe-4S binding protein</fullName>
    </submittedName>
</protein>
<dbReference type="PROSITE" id="PS51379">
    <property type="entry name" value="4FE4S_FER_2"/>
    <property type="match status" value="2"/>
</dbReference>
<keyword evidence="7" id="KW-1185">Reference proteome</keyword>
<keyword evidence="3" id="KW-0411">Iron-sulfur</keyword>
<dbReference type="InterPro" id="IPR037207">
    <property type="entry name" value="Nuop51_4Fe4S-bd_sf"/>
</dbReference>
<evidence type="ECO:0000313" key="6">
    <source>
        <dbReference type="EMBL" id="PPK79351.1"/>
    </source>
</evidence>
<dbReference type="SUPFAM" id="SSF142984">
    <property type="entry name" value="Nqo1 middle domain-like"/>
    <property type="match status" value="1"/>
</dbReference>